<accession>A0A0C3CUC3</accession>
<dbReference type="AlphaFoldDB" id="A0A0C3CUC3"/>
<proteinExistence type="predicted"/>
<dbReference type="InParanoid" id="A0A0C3CUC3"/>
<organism evidence="1 2">
    <name type="scientific">Scleroderma citrinum Foug A</name>
    <dbReference type="NCBI Taxonomy" id="1036808"/>
    <lineage>
        <taxon>Eukaryota</taxon>
        <taxon>Fungi</taxon>
        <taxon>Dikarya</taxon>
        <taxon>Basidiomycota</taxon>
        <taxon>Agaricomycotina</taxon>
        <taxon>Agaricomycetes</taxon>
        <taxon>Agaricomycetidae</taxon>
        <taxon>Boletales</taxon>
        <taxon>Sclerodermatineae</taxon>
        <taxon>Sclerodermataceae</taxon>
        <taxon>Scleroderma</taxon>
    </lineage>
</organism>
<sequence>MDTAAQLPASTTYLHLLCCVRSHPSFIIMIINVTHRCVPALAFLVWQFGDGPTRSFFCSKSLGMECIR</sequence>
<evidence type="ECO:0000313" key="1">
    <source>
        <dbReference type="EMBL" id="KIM52135.1"/>
    </source>
</evidence>
<dbReference type="Proteomes" id="UP000053989">
    <property type="component" value="Unassembled WGS sequence"/>
</dbReference>
<evidence type="ECO:0000313" key="2">
    <source>
        <dbReference type="Proteomes" id="UP000053989"/>
    </source>
</evidence>
<dbReference type="HOGENOM" id="CLU_2795439_0_0_1"/>
<reference evidence="1 2" key="1">
    <citation type="submission" date="2014-04" db="EMBL/GenBank/DDBJ databases">
        <authorList>
            <consortium name="DOE Joint Genome Institute"/>
            <person name="Kuo A."/>
            <person name="Kohler A."/>
            <person name="Nagy L.G."/>
            <person name="Floudas D."/>
            <person name="Copeland A."/>
            <person name="Barry K.W."/>
            <person name="Cichocki N."/>
            <person name="Veneault-Fourrey C."/>
            <person name="LaButti K."/>
            <person name="Lindquist E.A."/>
            <person name="Lipzen A."/>
            <person name="Lundell T."/>
            <person name="Morin E."/>
            <person name="Murat C."/>
            <person name="Sun H."/>
            <person name="Tunlid A."/>
            <person name="Henrissat B."/>
            <person name="Grigoriev I.V."/>
            <person name="Hibbett D.S."/>
            <person name="Martin F."/>
            <person name="Nordberg H.P."/>
            <person name="Cantor M.N."/>
            <person name="Hua S.X."/>
        </authorList>
    </citation>
    <scope>NUCLEOTIDE SEQUENCE [LARGE SCALE GENOMIC DNA]</scope>
    <source>
        <strain evidence="1 2">Foug A</strain>
    </source>
</reference>
<dbReference type="EMBL" id="KN822222">
    <property type="protein sequence ID" value="KIM52135.1"/>
    <property type="molecule type" value="Genomic_DNA"/>
</dbReference>
<name>A0A0C3CUC3_9AGAM</name>
<gene>
    <name evidence="1" type="ORF">SCLCIDRAFT_1224002</name>
</gene>
<keyword evidence="2" id="KW-1185">Reference proteome</keyword>
<protein>
    <submittedName>
        <fullName evidence="1">Uncharacterized protein</fullName>
    </submittedName>
</protein>
<reference evidence="2" key="2">
    <citation type="submission" date="2015-01" db="EMBL/GenBank/DDBJ databases">
        <title>Evolutionary Origins and Diversification of the Mycorrhizal Mutualists.</title>
        <authorList>
            <consortium name="DOE Joint Genome Institute"/>
            <consortium name="Mycorrhizal Genomics Consortium"/>
            <person name="Kohler A."/>
            <person name="Kuo A."/>
            <person name="Nagy L.G."/>
            <person name="Floudas D."/>
            <person name="Copeland A."/>
            <person name="Barry K.W."/>
            <person name="Cichocki N."/>
            <person name="Veneault-Fourrey C."/>
            <person name="LaButti K."/>
            <person name="Lindquist E.A."/>
            <person name="Lipzen A."/>
            <person name="Lundell T."/>
            <person name="Morin E."/>
            <person name="Murat C."/>
            <person name="Riley R."/>
            <person name="Ohm R."/>
            <person name="Sun H."/>
            <person name="Tunlid A."/>
            <person name="Henrissat B."/>
            <person name="Grigoriev I.V."/>
            <person name="Hibbett D.S."/>
            <person name="Martin F."/>
        </authorList>
    </citation>
    <scope>NUCLEOTIDE SEQUENCE [LARGE SCALE GENOMIC DNA]</scope>
    <source>
        <strain evidence="2">Foug A</strain>
    </source>
</reference>